<proteinExistence type="predicted"/>
<evidence type="ECO:0000256" key="1">
    <source>
        <dbReference type="SAM" id="MobiDB-lite"/>
    </source>
</evidence>
<feature type="region of interest" description="Disordered" evidence="1">
    <location>
        <begin position="1"/>
        <end position="27"/>
    </location>
</feature>
<evidence type="ECO:0000313" key="3">
    <source>
        <dbReference type="Proteomes" id="UP000266723"/>
    </source>
</evidence>
<protein>
    <submittedName>
        <fullName evidence="2">Uncharacterized protein</fullName>
    </submittedName>
</protein>
<keyword evidence="3" id="KW-1185">Reference proteome</keyword>
<evidence type="ECO:0000313" key="2">
    <source>
        <dbReference type="EMBL" id="KAF3546061.1"/>
    </source>
</evidence>
<organism evidence="2 3">
    <name type="scientific">Brassica cretica</name>
    <name type="common">Mustard</name>
    <dbReference type="NCBI Taxonomy" id="69181"/>
    <lineage>
        <taxon>Eukaryota</taxon>
        <taxon>Viridiplantae</taxon>
        <taxon>Streptophyta</taxon>
        <taxon>Embryophyta</taxon>
        <taxon>Tracheophyta</taxon>
        <taxon>Spermatophyta</taxon>
        <taxon>Magnoliopsida</taxon>
        <taxon>eudicotyledons</taxon>
        <taxon>Gunneridae</taxon>
        <taxon>Pentapetalae</taxon>
        <taxon>rosids</taxon>
        <taxon>malvids</taxon>
        <taxon>Brassicales</taxon>
        <taxon>Brassicaceae</taxon>
        <taxon>Brassiceae</taxon>
        <taxon>Brassica</taxon>
    </lineage>
</organism>
<comment type="caution">
    <text evidence="2">The sequence shown here is derived from an EMBL/GenBank/DDBJ whole genome shotgun (WGS) entry which is preliminary data.</text>
</comment>
<sequence length="151" mass="17269">MSSRRMNSRDSERVQNRNGNVGMERISSGNVSEALTEVFREEIRLPRAPDGGGLYELEYNLEKRLQDVPRSDDLYEIKKVVQELKFSLKMAQDRERTNDAQLIAAEKLGNQAASHDDERKLALEQVSFLEAQIKSSASKYTDDLRRATYDA</sequence>
<name>A0ABQ7C312_BRACR</name>
<reference evidence="2 3" key="1">
    <citation type="journal article" date="2020" name="BMC Genomics">
        <title>Intraspecific diversification of the crop wild relative Brassica cretica Lam. using demographic model selection.</title>
        <authorList>
            <person name="Kioukis A."/>
            <person name="Michalopoulou V.A."/>
            <person name="Briers L."/>
            <person name="Pirintsos S."/>
            <person name="Studholme D.J."/>
            <person name="Pavlidis P."/>
            <person name="Sarris P.F."/>
        </authorList>
    </citation>
    <scope>NUCLEOTIDE SEQUENCE [LARGE SCALE GENOMIC DNA]</scope>
    <source>
        <strain evidence="3">cv. PFS-1207/04</strain>
    </source>
</reference>
<accession>A0ABQ7C312</accession>
<dbReference type="Proteomes" id="UP000266723">
    <property type="component" value="Unassembled WGS sequence"/>
</dbReference>
<gene>
    <name evidence="2" type="ORF">DY000_02006924</name>
</gene>
<dbReference type="EMBL" id="QGKV02000832">
    <property type="protein sequence ID" value="KAF3546061.1"/>
    <property type="molecule type" value="Genomic_DNA"/>
</dbReference>